<keyword evidence="1" id="KW-0472">Membrane</keyword>
<dbReference type="AlphaFoldDB" id="A0A1I6LNR2"/>
<dbReference type="STRING" id="1123755.SAMN05444714_0740"/>
<protein>
    <submittedName>
        <fullName evidence="2">Uncharacterized conserved protein</fullName>
    </submittedName>
</protein>
<dbReference type="OrthoDB" id="7949130at2"/>
<dbReference type="PANTHER" id="PTHR41795">
    <property type="entry name" value="EXOPOLYSACCHARIDE SYNTHESIS PROTEIN"/>
    <property type="match status" value="1"/>
</dbReference>
<reference evidence="2 3" key="1">
    <citation type="submission" date="2016-10" db="EMBL/GenBank/DDBJ databases">
        <authorList>
            <person name="de Groot N.N."/>
        </authorList>
    </citation>
    <scope>NUCLEOTIDE SEQUENCE [LARGE SCALE GENOMIC DNA]</scope>
    <source>
        <strain evidence="2 3">DSM 29433</strain>
    </source>
</reference>
<dbReference type="Pfam" id="PF06055">
    <property type="entry name" value="ExoD"/>
    <property type="match status" value="1"/>
</dbReference>
<feature type="transmembrane region" description="Helical" evidence="1">
    <location>
        <begin position="41"/>
        <end position="61"/>
    </location>
</feature>
<dbReference type="Proteomes" id="UP000198926">
    <property type="component" value="Unassembled WGS sequence"/>
</dbReference>
<dbReference type="EMBL" id="FOZM01000001">
    <property type="protein sequence ID" value="SFS05028.1"/>
    <property type="molecule type" value="Genomic_DNA"/>
</dbReference>
<keyword evidence="1" id="KW-0812">Transmembrane</keyword>
<organism evidence="2 3">
    <name type="scientific">Yoonia litorea</name>
    <dbReference type="NCBI Taxonomy" id="1123755"/>
    <lineage>
        <taxon>Bacteria</taxon>
        <taxon>Pseudomonadati</taxon>
        <taxon>Pseudomonadota</taxon>
        <taxon>Alphaproteobacteria</taxon>
        <taxon>Rhodobacterales</taxon>
        <taxon>Paracoccaceae</taxon>
        <taxon>Yoonia</taxon>
    </lineage>
</organism>
<dbReference type="RefSeq" id="WP_090204090.1">
    <property type="nucleotide sequence ID" value="NZ_FOZM01000001.1"/>
</dbReference>
<keyword evidence="1" id="KW-1133">Transmembrane helix</keyword>
<keyword evidence="3" id="KW-1185">Reference proteome</keyword>
<feature type="transmembrane region" description="Helical" evidence="1">
    <location>
        <begin position="67"/>
        <end position="88"/>
    </location>
</feature>
<feature type="transmembrane region" description="Helical" evidence="1">
    <location>
        <begin position="184"/>
        <end position="204"/>
    </location>
</feature>
<dbReference type="InterPro" id="IPR010331">
    <property type="entry name" value="ExoD"/>
</dbReference>
<dbReference type="PANTHER" id="PTHR41795:SF1">
    <property type="entry name" value="EXOPOLYSACCHARIDE SYNTHESIS PROTEIN"/>
    <property type="match status" value="1"/>
</dbReference>
<feature type="transmembrane region" description="Helical" evidence="1">
    <location>
        <begin position="134"/>
        <end position="153"/>
    </location>
</feature>
<evidence type="ECO:0000313" key="2">
    <source>
        <dbReference type="EMBL" id="SFS05028.1"/>
    </source>
</evidence>
<sequence>MRDETVGSRDGGTSAHRPDLTEVISQVCKAAEAERITVRDVLGTVGGASFAPLLLVPALAVTSPLSGIPLFSSLMGLTIFIISMQMLFRRKHIWLPDWVLRRQVKGKTVQKAFRSLRSVARWLDRRTNERLSVLVRRPMIFLVQLVCALSGAAMPLFEIVPFTSSILGAGVAILALGMMARDGLVVLFGLTPYFLAGYLIATGVA</sequence>
<proteinExistence type="predicted"/>
<evidence type="ECO:0000256" key="1">
    <source>
        <dbReference type="SAM" id="Phobius"/>
    </source>
</evidence>
<dbReference type="PIRSF" id="PIRSF033239">
    <property type="entry name" value="ExoD"/>
    <property type="match status" value="1"/>
</dbReference>
<feature type="transmembrane region" description="Helical" evidence="1">
    <location>
        <begin position="159"/>
        <end position="177"/>
    </location>
</feature>
<evidence type="ECO:0000313" key="3">
    <source>
        <dbReference type="Proteomes" id="UP000198926"/>
    </source>
</evidence>
<accession>A0A1I6LNR2</accession>
<name>A0A1I6LNR2_9RHOB</name>
<gene>
    <name evidence="2" type="ORF">SAMN05444714_0740</name>
</gene>